<protein>
    <submittedName>
        <fullName evidence="8">WD40 repeat-like protein</fullName>
    </submittedName>
</protein>
<keyword evidence="3" id="KW-0677">Repeat</keyword>
<feature type="domain" description="Histone-binding protein RBBP4-like N-terminal" evidence="7">
    <location>
        <begin position="26"/>
        <end position="96"/>
    </location>
</feature>
<dbReference type="InterPro" id="IPR022052">
    <property type="entry name" value="Histone-bd_RBBP4-like_N"/>
</dbReference>
<dbReference type="PRINTS" id="PR00320">
    <property type="entry name" value="GPROTEINBRPT"/>
</dbReference>
<accession>A0A9P4HZR2</accession>
<dbReference type="InterPro" id="IPR036322">
    <property type="entry name" value="WD40_repeat_dom_sf"/>
</dbReference>
<keyword evidence="5" id="KW-0539">Nucleus</keyword>
<feature type="repeat" description="WD" evidence="6">
    <location>
        <begin position="324"/>
        <end position="357"/>
    </location>
</feature>
<reference evidence="8" key="1">
    <citation type="journal article" date="2020" name="Stud. Mycol.">
        <title>101 Dothideomycetes genomes: a test case for predicting lifestyles and emergence of pathogens.</title>
        <authorList>
            <person name="Haridas S."/>
            <person name="Albert R."/>
            <person name="Binder M."/>
            <person name="Bloem J."/>
            <person name="Labutti K."/>
            <person name="Salamov A."/>
            <person name="Andreopoulos B."/>
            <person name="Baker S."/>
            <person name="Barry K."/>
            <person name="Bills G."/>
            <person name="Bluhm B."/>
            <person name="Cannon C."/>
            <person name="Castanera R."/>
            <person name="Culley D."/>
            <person name="Daum C."/>
            <person name="Ezra D."/>
            <person name="Gonzalez J."/>
            <person name="Henrissat B."/>
            <person name="Kuo A."/>
            <person name="Liang C."/>
            <person name="Lipzen A."/>
            <person name="Lutzoni F."/>
            <person name="Magnuson J."/>
            <person name="Mondo S."/>
            <person name="Nolan M."/>
            <person name="Ohm R."/>
            <person name="Pangilinan J."/>
            <person name="Park H.-J."/>
            <person name="Ramirez L."/>
            <person name="Alfaro M."/>
            <person name="Sun H."/>
            <person name="Tritt A."/>
            <person name="Yoshinaga Y."/>
            <person name="Zwiers L.-H."/>
            <person name="Turgeon B."/>
            <person name="Goodwin S."/>
            <person name="Spatafora J."/>
            <person name="Crous P."/>
            <person name="Grigoriev I."/>
        </authorList>
    </citation>
    <scope>NUCLEOTIDE SEQUENCE</scope>
    <source>
        <strain evidence="8">CBS 121410</strain>
    </source>
</reference>
<evidence type="ECO:0000256" key="1">
    <source>
        <dbReference type="ARBA" id="ARBA00004123"/>
    </source>
</evidence>
<dbReference type="CDD" id="cd00200">
    <property type="entry name" value="WD40"/>
    <property type="match status" value="1"/>
</dbReference>
<feature type="repeat" description="WD" evidence="6">
    <location>
        <begin position="280"/>
        <end position="315"/>
    </location>
</feature>
<dbReference type="GO" id="GO:0006325">
    <property type="term" value="P:chromatin organization"/>
    <property type="evidence" value="ECO:0007669"/>
    <property type="project" value="UniProtKB-KW"/>
</dbReference>
<dbReference type="PROSITE" id="PS00678">
    <property type="entry name" value="WD_REPEATS_1"/>
    <property type="match status" value="2"/>
</dbReference>
<dbReference type="InterPro" id="IPR050459">
    <property type="entry name" value="WD_repeat_RBAP46/RBAP48/MSI1"/>
</dbReference>
<evidence type="ECO:0000259" key="7">
    <source>
        <dbReference type="Pfam" id="PF12265"/>
    </source>
</evidence>
<evidence type="ECO:0000313" key="8">
    <source>
        <dbReference type="EMBL" id="KAF2090873.1"/>
    </source>
</evidence>
<evidence type="ECO:0000313" key="9">
    <source>
        <dbReference type="Proteomes" id="UP000799776"/>
    </source>
</evidence>
<dbReference type="Pfam" id="PF12265">
    <property type="entry name" value="CAF1C_H4-bd"/>
    <property type="match status" value="1"/>
</dbReference>
<comment type="subcellular location">
    <subcellularLocation>
        <location evidence="1">Nucleus</location>
    </subcellularLocation>
</comment>
<sequence length="434" mass="49272">MDEMMIDADPRSEMAAEEVEQKLTNEEYKIWKKNSVWLYDLLYARALEWPTLTTQWLPDVREVPGTNLSEHRLLFGTNTSDQAQNYLQIARLEIPDLRAPPDPANLDENRGEIGSHGAAKKPFTFKVIQRINHPGEINKARYQPQNPNLIATMCTDGRALIFDRTKHTSEPAPQGTYKFDMELKGHTAEGFGLSWSPHHEGHLATGSEDTTVRLWDTKAGFSKSNNVIKPTATYTHHTSTVNDVQHHPIQPYLIGTVSDDLTVQIIDTRQESTKKARFKENAHTDAVNCLAFHPSWESILVTGSADKSIGIWDMRCMDKKIHSYEGHTQAVLNLEWHPTDHAILASSSYDKRIMMWDASRIGDEQTEEEAEDGPPELLFMHGGFTNSICDFSWNKTDPWVMLAAAEDNQLQVFRPARTIVQVPMKKVPNREVSE</sequence>
<feature type="repeat" description="WD" evidence="6">
    <location>
        <begin position="183"/>
        <end position="225"/>
    </location>
</feature>
<dbReference type="PROSITE" id="PS50082">
    <property type="entry name" value="WD_REPEATS_2"/>
    <property type="match status" value="3"/>
</dbReference>
<dbReference type="AlphaFoldDB" id="A0A9P4HZR2"/>
<dbReference type="SUPFAM" id="SSF50978">
    <property type="entry name" value="WD40 repeat-like"/>
    <property type="match status" value="1"/>
</dbReference>
<gene>
    <name evidence="8" type="ORF">K490DRAFT_62204</name>
</gene>
<dbReference type="InterPro" id="IPR020472">
    <property type="entry name" value="WD40_PAC1"/>
</dbReference>
<dbReference type="EMBL" id="ML978712">
    <property type="protein sequence ID" value="KAF2090873.1"/>
    <property type="molecule type" value="Genomic_DNA"/>
</dbReference>
<comment type="caution">
    <text evidence="8">The sequence shown here is derived from an EMBL/GenBank/DDBJ whole genome shotgun (WGS) entry which is preliminary data.</text>
</comment>
<evidence type="ECO:0000256" key="3">
    <source>
        <dbReference type="ARBA" id="ARBA00022737"/>
    </source>
</evidence>
<evidence type="ECO:0000256" key="2">
    <source>
        <dbReference type="ARBA" id="ARBA00022574"/>
    </source>
</evidence>
<dbReference type="InterPro" id="IPR001680">
    <property type="entry name" value="WD40_rpt"/>
</dbReference>
<name>A0A9P4HZR2_9PEZI</name>
<dbReference type="PROSITE" id="PS50294">
    <property type="entry name" value="WD_REPEATS_REGION"/>
    <property type="match status" value="3"/>
</dbReference>
<dbReference type="Gene3D" id="2.130.10.10">
    <property type="entry name" value="YVTN repeat-like/Quinoprotein amine dehydrogenase"/>
    <property type="match status" value="1"/>
</dbReference>
<dbReference type="Pfam" id="PF00400">
    <property type="entry name" value="WD40"/>
    <property type="match status" value="4"/>
</dbReference>
<keyword evidence="9" id="KW-1185">Reference proteome</keyword>
<dbReference type="Proteomes" id="UP000799776">
    <property type="component" value="Unassembled WGS sequence"/>
</dbReference>
<dbReference type="InterPro" id="IPR019775">
    <property type="entry name" value="WD40_repeat_CS"/>
</dbReference>
<keyword evidence="4" id="KW-0156">Chromatin regulator</keyword>
<dbReference type="PANTHER" id="PTHR22850">
    <property type="entry name" value="WD40 REPEAT FAMILY"/>
    <property type="match status" value="1"/>
</dbReference>
<evidence type="ECO:0000256" key="5">
    <source>
        <dbReference type="ARBA" id="ARBA00023242"/>
    </source>
</evidence>
<dbReference type="OrthoDB" id="427795at2759"/>
<dbReference type="InterPro" id="IPR015943">
    <property type="entry name" value="WD40/YVTN_repeat-like_dom_sf"/>
</dbReference>
<dbReference type="SMART" id="SM00320">
    <property type="entry name" value="WD40"/>
    <property type="match status" value="6"/>
</dbReference>
<keyword evidence="2 6" id="KW-0853">WD repeat</keyword>
<proteinExistence type="predicted"/>
<dbReference type="GO" id="GO:0005634">
    <property type="term" value="C:nucleus"/>
    <property type="evidence" value="ECO:0007669"/>
    <property type="project" value="UniProtKB-SubCell"/>
</dbReference>
<evidence type="ECO:0000256" key="6">
    <source>
        <dbReference type="PROSITE-ProRule" id="PRU00221"/>
    </source>
</evidence>
<evidence type="ECO:0000256" key="4">
    <source>
        <dbReference type="ARBA" id="ARBA00022853"/>
    </source>
</evidence>
<organism evidence="8 9">
    <name type="scientific">Saccharata proteae CBS 121410</name>
    <dbReference type="NCBI Taxonomy" id="1314787"/>
    <lineage>
        <taxon>Eukaryota</taxon>
        <taxon>Fungi</taxon>
        <taxon>Dikarya</taxon>
        <taxon>Ascomycota</taxon>
        <taxon>Pezizomycotina</taxon>
        <taxon>Dothideomycetes</taxon>
        <taxon>Dothideomycetes incertae sedis</taxon>
        <taxon>Botryosphaeriales</taxon>
        <taxon>Saccharataceae</taxon>
        <taxon>Saccharata</taxon>
    </lineage>
</organism>